<gene>
    <name evidence="3" type="ORF">C7443_113104</name>
</gene>
<evidence type="ECO:0000259" key="2">
    <source>
        <dbReference type="Pfam" id="PF03061"/>
    </source>
</evidence>
<keyword evidence="1" id="KW-0378">Hydrolase</keyword>
<dbReference type="RefSeq" id="WP_110020185.1">
    <property type="nucleotide sequence ID" value="NZ_QGTJ01000013.1"/>
</dbReference>
<dbReference type="InterPro" id="IPR029069">
    <property type="entry name" value="HotDog_dom_sf"/>
</dbReference>
<proteinExistence type="predicted"/>
<dbReference type="OrthoDB" id="9805304at2"/>
<accession>A0A317MQN8</accession>
<evidence type="ECO:0000313" key="4">
    <source>
        <dbReference type="Proteomes" id="UP000246569"/>
    </source>
</evidence>
<dbReference type="Pfam" id="PF03061">
    <property type="entry name" value="4HBT"/>
    <property type="match status" value="1"/>
</dbReference>
<dbReference type="Proteomes" id="UP000246569">
    <property type="component" value="Unassembled WGS sequence"/>
</dbReference>
<dbReference type="NCBIfam" id="TIGR00369">
    <property type="entry name" value="unchar_dom_1"/>
    <property type="match status" value="1"/>
</dbReference>
<dbReference type="AlphaFoldDB" id="A0A317MQN8"/>
<keyword evidence="4" id="KW-1185">Reference proteome</keyword>
<name>A0A317MQN8_9GAMM</name>
<feature type="domain" description="Thioesterase" evidence="2">
    <location>
        <begin position="49"/>
        <end position="123"/>
    </location>
</feature>
<dbReference type="GO" id="GO:0016289">
    <property type="term" value="F:acyl-CoA hydrolase activity"/>
    <property type="evidence" value="ECO:0007669"/>
    <property type="project" value="UniProtKB-ARBA"/>
</dbReference>
<organism evidence="3 4">
    <name type="scientific">Plasticicumulans acidivorans</name>
    <dbReference type="NCBI Taxonomy" id="886464"/>
    <lineage>
        <taxon>Bacteria</taxon>
        <taxon>Pseudomonadati</taxon>
        <taxon>Pseudomonadota</taxon>
        <taxon>Gammaproteobacteria</taxon>
        <taxon>Candidatus Competibacteraceae</taxon>
        <taxon>Plasticicumulans</taxon>
    </lineage>
</organism>
<dbReference type="CDD" id="cd03443">
    <property type="entry name" value="PaaI_thioesterase"/>
    <property type="match status" value="1"/>
</dbReference>
<dbReference type="SUPFAM" id="SSF54637">
    <property type="entry name" value="Thioesterase/thiol ester dehydrase-isomerase"/>
    <property type="match status" value="1"/>
</dbReference>
<dbReference type="InterPro" id="IPR003736">
    <property type="entry name" value="PAAI_dom"/>
</dbReference>
<sequence>MSRIPLAEFEELCLTHVPFVGQLGIRVETLEAGHCIVRIPFRDDFIRPGGTVSGPIQMALADIVMYGVVLSLIGRVELAVTTNLNCNFLRRPRPADLVGDGRILKLGKRLAVGEVLLYSSGEAEPVAHVTCTYSIPPHGTGG</sequence>
<evidence type="ECO:0000313" key="3">
    <source>
        <dbReference type="EMBL" id="PWV58923.1"/>
    </source>
</evidence>
<reference evidence="3 4" key="1">
    <citation type="submission" date="2018-05" db="EMBL/GenBank/DDBJ databases">
        <title>Genomic Encyclopedia of Type Strains, Phase IV (KMG-IV): sequencing the most valuable type-strain genomes for metagenomic binning, comparative biology and taxonomic classification.</title>
        <authorList>
            <person name="Goeker M."/>
        </authorList>
    </citation>
    <scope>NUCLEOTIDE SEQUENCE [LARGE SCALE GENOMIC DNA]</scope>
    <source>
        <strain evidence="3 4">DSM 23606</strain>
    </source>
</reference>
<dbReference type="InterPro" id="IPR006683">
    <property type="entry name" value="Thioestr_dom"/>
</dbReference>
<evidence type="ECO:0000256" key="1">
    <source>
        <dbReference type="ARBA" id="ARBA00022801"/>
    </source>
</evidence>
<protein>
    <submittedName>
        <fullName evidence="3">Uncharacterized protein (TIGR00369 family)</fullName>
    </submittedName>
</protein>
<comment type="caution">
    <text evidence="3">The sequence shown here is derived from an EMBL/GenBank/DDBJ whole genome shotgun (WGS) entry which is preliminary data.</text>
</comment>
<dbReference type="EMBL" id="QGTJ01000013">
    <property type="protein sequence ID" value="PWV58923.1"/>
    <property type="molecule type" value="Genomic_DNA"/>
</dbReference>
<dbReference type="Gene3D" id="3.10.129.10">
    <property type="entry name" value="Hotdog Thioesterase"/>
    <property type="match status" value="1"/>
</dbReference>